<dbReference type="InterPro" id="IPR001902">
    <property type="entry name" value="SLC26A/SulP_fam"/>
</dbReference>
<evidence type="ECO:0000256" key="2">
    <source>
        <dbReference type="ARBA" id="ARBA00022692"/>
    </source>
</evidence>
<feature type="transmembrane region" description="Helical" evidence="5">
    <location>
        <begin position="182"/>
        <end position="206"/>
    </location>
</feature>
<dbReference type="InterPro" id="IPR002645">
    <property type="entry name" value="STAS_dom"/>
</dbReference>
<dbReference type="GO" id="GO:0055085">
    <property type="term" value="P:transmembrane transport"/>
    <property type="evidence" value="ECO:0007669"/>
    <property type="project" value="InterPro"/>
</dbReference>
<sequence length="571" mass="60579">MLVMTGRRWRVRLSRWMPGLPELLAYPRSAWRQDLAAGLSVAAVALPVGVAYAQLAGFSPVAGLYSSMLPMVVYALFGSSRQLIVGPDAATCAMISATLIPLAAGNAALYQSLAISLTLFTGLFCLLASRFRLGFLADFLSRPILAGLLNGVAINIIIGQLGKVSGLSLTGKDAIGQLLSLYRQWSSASLVTLGVSAFTLLIYAWVARRWPRSPAALVAMVAATALSWGMDLSRYGVSLVGVVQAGFPPLRWPAMPHEALGTLVPAAAALALISFSSAMLTGRSFAAKNGYDIDADREFRALGVANVVSAMSQGFAISGADSRTAVNDAAGGQTRMVSLVAAAAILVVLLLFTPVLAWLPIASLGAILVASAIGLMNLPGLLLLRRIDRAEFHIGLITLVGVLLIGVMPGIVLAVTLALLRFLLKVSRPADHLLGRMPGSDGFYELTDYPNARSVPGLMLFRFESPLIFFNADYFRRRVLELVERADEPVRWVVIDALSIGDVDYTGALAVGELCKALAEKGVVLAMAGRMGEFMSRMSTHGVTPDQTGLRFFPNRSAALAAFHMEVGAGD</sequence>
<feature type="transmembrane region" description="Helical" evidence="5">
    <location>
        <begin position="110"/>
        <end position="131"/>
    </location>
</feature>
<comment type="subcellular location">
    <subcellularLocation>
        <location evidence="1">Membrane</location>
        <topology evidence="1">Multi-pass membrane protein</topology>
    </subcellularLocation>
</comment>
<feature type="transmembrane region" description="Helical" evidence="5">
    <location>
        <begin position="61"/>
        <end position="77"/>
    </location>
</feature>
<dbReference type="Pfam" id="PF00916">
    <property type="entry name" value="Sulfate_transp"/>
    <property type="match status" value="1"/>
</dbReference>
<dbReference type="InterPro" id="IPR036513">
    <property type="entry name" value="STAS_dom_sf"/>
</dbReference>
<dbReference type="Gene3D" id="3.30.750.24">
    <property type="entry name" value="STAS domain"/>
    <property type="match status" value="1"/>
</dbReference>
<evidence type="ECO:0000313" key="7">
    <source>
        <dbReference type="EMBL" id="AVY95231.1"/>
    </source>
</evidence>
<gene>
    <name evidence="7" type="ORF">DAI18_15170</name>
</gene>
<keyword evidence="3 5" id="KW-1133">Transmembrane helix</keyword>
<protein>
    <submittedName>
        <fullName evidence="7">SulP family inorganic anion transporter</fullName>
    </submittedName>
</protein>
<feature type="transmembrane region" description="Helical" evidence="5">
    <location>
        <begin position="84"/>
        <end position="104"/>
    </location>
</feature>
<feature type="transmembrane region" description="Helical" evidence="5">
    <location>
        <begin position="339"/>
        <end position="359"/>
    </location>
</feature>
<keyword evidence="8" id="KW-1185">Reference proteome</keyword>
<dbReference type="PROSITE" id="PS50801">
    <property type="entry name" value="STAS"/>
    <property type="match status" value="1"/>
</dbReference>
<evidence type="ECO:0000256" key="5">
    <source>
        <dbReference type="SAM" id="Phobius"/>
    </source>
</evidence>
<dbReference type="Proteomes" id="UP000244173">
    <property type="component" value="Chromosome"/>
</dbReference>
<reference evidence="7 8" key="1">
    <citation type="submission" date="2018-04" db="EMBL/GenBank/DDBJ databases">
        <title>Denitrifier Microvirgula.</title>
        <authorList>
            <person name="Anderson E."/>
            <person name="Jang J."/>
            <person name="Ishii S."/>
        </authorList>
    </citation>
    <scope>NUCLEOTIDE SEQUENCE [LARGE SCALE GENOMIC DNA]</scope>
    <source>
        <strain evidence="7 8">BE2.4</strain>
    </source>
</reference>
<keyword evidence="2 5" id="KW-0812">Transmembrane</keyword>
<feature type="domain" description="STAS" evidence="6">
    <location>
        <begin position="448"/>
        <end position="563"/>
    </location>
</feature>
<dbReference type="GO" id="GO:0016020">
    <property type="term" value="C:membrane"/>
    <property type="evidence" value="ECO:0007669"/>
    <property type="project" value="UniProtKB-SubCell"/>
</dbReference>
<organism evidence="7 8">
    <name type="scientific">Microvirgula aerodenitrificans</name>
    <dbReference type="NCBI Taxonomy" id="57480"/>
    <lineage>
        <taxon>Bacteria</taxon>
        <taxon>Pseudomonadati</taxon>
        <taxon>Pseudomonadota</taxon>
        <taxon>Betaproteobacteria</taxon>
        <taxon>Neisseriales</taxon>
        <taxon>Aquaspirillaceae</taxon>
        <taxon>Microvirgula</taxon>
    </lineage>
</organism>
<evidence type="ECO:0000313" key="8">
    <source>
        <dbReference type="Proteomes" id="UP000244173"/>
    </source>
</evidence>
<feature type="transmembrane region" description="Helical" evidence="5">
    <location>
        <begin position="259"/>
        <end position="280"/>
    </location>
</feature>
<dbReference type="EMBL" id="CP028519">
    <property type="protein sequence ID" value="AVY95231.1"/>
    <property type="molecule type" value="Genomic_DNA"/>
</dbReference>
<proteinExistence type="predicted"/>
<dbReference type="SUPFAM" id="SSF52091">
    <property type="entry name" value="SpoIIaa-like"/>
    <property type="match status" value="1"/>
</dbReference>
<evidence type="ECO:0000256" key="4">
    <source>
        <dbReference type="ARBA" id="ARBA00023136"/>
    </source>
</evidence>
<evidence type="ECO:0000259" key="6">
    <source>
        <dbReference type="PROSITE" id="PS50801"/>
    </source>
</evidence>
<feature type="transmembrane region" description="Helical" evidence="5">
    <location>
        <begin position="365"/>
        <end position="384"/>
    </location>
</feature>
<name>A0A2S0PCZ5_9NEIS</name>
<dbReference type="CDD" id="cd07042">
    <property type="entry name" value="STAS_SulP_like_sulfate_transporter"/>
    <property type="match status" value="1"/>
</dbReference>
<evidence type="ECO:0000256" key="1">
    <source>
        <dbReference type="ARBA" id="ARBA00004141"/>
    </source>
</evidence>
<dbReference type="AlphaFoldDB" id="A0A2S0PCZ5"/>
<dbReference type="KEGG" id="maer:DAI18_15170"/>
<dbReference type="PANTHER" id="PTHR11814">
    <property type="entry name" value="SULFATE TRANSPORTER"/>
    <property type="match status" value="1"/>
</dbReference>
<feature type="transmembrane region" description="Helical" evidence="5">
    <location>
        <begin position="213"/>
        <end position="230"/>
    </location>
</feature>
<dbReference type="Pfam" id="PF01740">
    <property type="entry name" value="STAS"/>
    <property type="match status" value="1"/>
</dbReference>
<feature type="transmembrane region" description="Helical" evidence="5">
    <location>
        <begin position="143"/>
        <end position="162"/>
    </location>
</feature>
<accession>A0A2S0PCZ5</accession>
<dbReference type="InterPro" id="IPR011547">
    <property type="entry name" value="SLC26A/SulP_dom"/>
</dbReference>
<dbReference type="STRING" id="1122240.GCA_000620105_02057"/>
<keyword evidence="4 5" id="KW-0472">Membrane</keyword>
<evidence type="ECO:0000256" key="3">
    <source>
        <dbReference type="ARBA" id="ARBA00022989"/>
    </source>
</evidence>
<dbReference type="NCBIfam" id="TIGR00815">
    <property type="entry name" value="sulP"/>
    <property type="match status" value="1"/>
</dbReference>
<feature type="transmembrane region" description="Helical" evidence="5">
    <location>
        <begin position="396"/>
        <end position="424"/>
    </location>
</feature>